<protein>
    <submittedName>
        <fullName evidence="6">PDZ domain-containing protein</fullName>
    </submittedName>
</protein>
<feature type="domain" description="PDZ" evidence="5">
    <location>
        <begin position="264"/>
        <end position="318"/>
    </location>
</feature>
<evidence type="ECO:0000313" key="6">
    <source>
        <dbReference type="EMBL" id="NOT33709.1"/>
    </source>
</evidence>
<dbReference type="EMBL" id="JABFRW010000067">
    <property type="protein sequence ID" value="NOT33709.1"/>
    <property type="molecule type" value="Genomic_DNA"/>
</dbReference>
<dbReference type="InterPro" id="IPR001940">
    <property type="entry name" value="Peptidase_S1C"/>
</dbReference>
<dbReference type="SUPFAM" id="SSF50156">
    <property type="entry name" value="PDZ domain-like"/>
    <property type="match status" value="1"/>
</dbReference>
<name>A0A849SX45_UNCEI</name>
<dbReference type="InterPro" id="IPR001478">
    <property type="entry name" value="PDZ"/>
</dbReference>
<dbReference type="GO" id="GO:0006508">
    <property type="term" value="P:proteolysis"/>
    <property type="evidence" value="ECO:0007669"/>
    <property type="project" value="UniProtKB-KW"/>
</dbReference>
<comment type="caution">
    <text evidence="6">The sequence shown here is derived from an EMBL/GenBank/DDBJ whole genome shotgun (WGS) entry which is preliminary data.</text>
</comment>
<dbReference type="InterPro" id="IPR041489">
    <property type="entry name" value="PDZ_6"/>
</dbReference>
<dbReference type="Gene3D" id="2.30.42.10">
    <property type="match status" value="1"/>
</dbReference>
<keyword evidence="2" id="KW-0645">Protease</keyword>
<organism evidence="6 7">
    <name type="scientific">Eiseniibacteriota bacterium</name>
    <dbReference type="NCBI Taxonomy" id="2212470"/>
    <lineage>
        <taxon>Bacteria</taxon>
        <taxon>Candidatus Eiseniibacteriota</taxon>
    </lineage>
</organism>
<gene>
    <name evidence="6" type="ORF">HOP12_05995</name>
</gene>
<comment type="similarity">
    <text evidence="1">Belongs to the peptidase S1C family.</text>
</comment>
<accession>A0A849SX45</accession>
<dbReference type="Gene3D" id="2.40.10.10">
    <property type="entry name" value="Trypsin-like serine proteases"/>
    <property type="match status" value="2"/>
</dbReference>
<dbReference type="PANTHER" id="PTHR22939:SF129">
    <property type="entry name" value="SERINE PROTEASE HTRA2, MITOCHONDRIAL"/>
    <property type="match status" value="1"/>
</dbReference>
<proteinExistence type="inferred from homology"/>
<dbReference type="SMART" id="SM00228">
    <property type="entry name" value="PDZ"/>
    <property type="match status" value="1"/>
</dbReference>
<evidence type="ECO:0000313" key="7">
    <source>
        <dbReference type="Proteomes" id="UP000580839"/>
    </source>
</evidence>
<dbReference type="PROSITE" id="PS50106">
    <property type="entry name" value="PDZ"/>
    <property type="match status" value="1"/>
</dbReference>
<dbReference type="Pfam" id="PF13365">
    <property type="entry name" value="Trypsin_2"/>
    <property type="match status" value="1"/>
</dbReference>
<sequence length="404" mass="42921">MTRAPRVPHFLSHRFATVARLAMSCVLLFGTLAPSVTSAQGTLSALQTDVDQIARRARPSVVTVMAQRSVQRAGDAQARPRSRVGSGVAIDDHEIVTVASLVLGAQRVVVRTSNGIVAEAEVVGADAISNVALLRVADVRLPVIKFASHGGARTGDWVVSLGTSYRAQATQSVGNVAYVHREPGRTLLQLTNTVYPGNSGAAAIDVHGELVGIVEGEIGAPDLVADESPEERSGAGASFVLPPEVLRPVLESLRREGFVRHAFLGVTTRAVSVRSIARGGRRTPIGAVIERVVPGGPAERAGLRGGDIVVAFAGERVEYPEQLARWVASAAPGSSAEIVWAREEVGMNTAVELGEAPREAPAAWNASWLEDESPTRSPARIAELEREIRRLSGELDRLKIEPRR</sequence>
<dbReference type="Proteomes" id="UP000580839">
    <property type="component" value="Unassembled WGS sequence"/>
</dbReference>
<dbReference type="PRINTS" id="PR00834">
    <property type="entry name" value="PROTEASES2C"/>
</dbReference>
<dbReference type="SUPFAM" id="SSF50494">
    <property type="entry name" value="Trypsin-like serine proteases"/>
    <property type="match status" value="1"/>
</dbReference>
<dbReference type="InterPro" id="IPR043504">
    <property type="entry name" value="Peptidase_S1_PA_chymotrypsin"/>
</dbReference>
<dbReference type="Pfam" id="PF17820">
    <property type="entry name" value="PDZ_6"/>
    <property type="match status" value="1"/>
</dbReference>
<dbReference type="InterPro" id="IPR009003">
    <property type="entry name" value="Peptidase_S1_PA"/>
</dbReference>
<evidence type="ECO:0000259" key="5">
    <source>
        <dbReference type="PROSITE" id="PS50106"/>
    </source>
</evidence>
<evidence type="ECO:0000256" key="3">
    <source>
        <dbReference type="ARBA" id="ARBA00022801"/>
    </source>
</evidence>
<dbReference type="GO" id="GO:0004252">
    <property type="term" value="F:serine-type endopeptidase activity"/>
    <property type="evidence" value="ECO:0007669"/>
    <property type="project" value="InterPro"/>
</dbReference>
<keyword evidence="4" id="KW-0732">Signal</keyword>
<dbReference type="InterPro" id="IPR036034">
    <property type="entry name" value="PDZ_sf"/>
</dbReference>
<evidence type="ECO:0000256" key="1">
    <source>
        <dbReference type="ARBA" id="ARBA00010541"/>
    </source>
</evidence>
<evidence type="ECO:0000256" key="4">
    <source>
        <dbReference type="SAM" id="SignalP"/>
    </source>
</evidence>
<dbReference type="PANTHER" id="PTHR22939">
    <property type="entry name" value="SERINE PROTEASE FAMILY S1C HTRA-RELATED"/>
    <property type="match status" value="1"/>
</dbReference>
<feature type="chain" id="PRO_5032541150" evidence="4">
    <location>
        <begin position="40"/>
        <end position="404"/>
    </location>
</feature>
<feature type="signal peptide" evidence="4">
    <location>
        <begin position="1"/>
        <end position="39"/>
    </location>
</feature>
<evidence type="ECO:0000256" key="2">
    <source>
        <dbReference type="ARBA" id="ARBA00022670"/>
    </source>
</evidence>
<keyword evidence="3" id="KW-0378">Hydrolase</keyword>
<dbReference type="AlphaFoldDB" id="A0A849SX45"/>
<reference evidence="6 7" key="1">
    <citation type="submission" date="2020-04" db="EMBL/GenBank/DDBJ databases">
        <title>Metagenomic profiling of ammonia- and methane-oxidizing microorganisms in a Dutch drinking water treatment plant.</title>
        <authorList>
            <person name="Poghosyan L."/>
            <person name="Leucker S."/>
        </authorList>
    </citation>
    <scope>NUCLEOTIDE SEQUENCE [LARGE SCALE GENOMIC DNA]</scope>
    <source>
        <strain evidence="6">S-RSF-IL-03</strain>
    </source>
</reference>